<dbReference type="EMBL" id="MU971346">
    <property type="protein sequence ID" value="KAK9239521.1"/>
    <property type="molecule type" value="Genomic_DNA"/>
</dbReference>
<reference evidence="2" key="1">
    <citation type="journal article" date="2024" name="Front. Bioeng. Biotechnol.">
        <title>Genome-scale model development and genomic sequencing of the oleaginous clade Lipomyces.</title>
        <authorList>
            <person name="Czajka J.J."/>
            <person name="Han Y."/>
            <person name="Kim J."/>
            <person name="Mondo S.J."/>
            <person name="Hofstad B.A."/>
            <person name="Robles A."/>
            <person name="Haridas S."/>
            <person name="Riley R."/>
            <person name="LaButti K."/>
            <person name="Pangilinan J."/>
            <person name="Andreopoulos W."/>
            <person name="Lipzen A."/>
            <person name="Yan J."/>
            <person name="Wang M."/>
            <person name="Ng V."/>
            <person name="Grigoriev I.V."/>
            <person name="Spatafora J.W."/>
            <person name="Magnuson J.K."/>
            <person name="Baker S.E."/>
            <person name="Pomraning K.R."/>
        </authorList>
    </citation>
    <scope>NUCLEOTIDE SEQUENCE [LARGE SCALE GENOMIC DNA]</scope>
    <source>
        <strain evidence="2">CBS 7786</strain>
    </source>
</reference>
<proteinExistence type="predicted"/>
<gene>
    <name evidence="1" type="ORF">V1525DRAFT_339265</name>
</gene>
<comment type="caution">
    <text evidence="1">The sequence shown here is derived from an EMBL/GenBank/DDBJ whole genome shotgun (WGS) entry which is preliminary data.</text>
</comment>
<evidence type="ECO:0000313" key="2">
    <source>
        <dbReference type="Proteomes" id="UP001433508"/>
    </source>
</evidence>
<sequence length="307" mass="33421">MVTLDFSPTKDIPDLSGKVIFITGGTSGLGAASVLELAKHNPARIYFSGRNATNAQAIINKVHEEGSPTKVSFVNCDLGSLSSVKEAAESFIANESRLDILMCNAGIMATPPGLTSDGYEIQFGTNHLGHALLIKKLLPLLLHTAEMPSGDARIIVLSSLGFFLHPKSGIVFDSLKTIQDFGFFWGWRRYGQSKLANILYARELASRYPSLTSVSIHPGVVATGLIDNLSFANRLLVRVTNIGKILEPSQGIFNQLWAASADKKQLVNGQFYEPVGLLSTSLDKAAKDSELAANLWEWTEKELHKYE</sequence>
<accession>A0ACC3T6D5</accession>
<dbReference type="Proteomes" id="UP001433508">
    <property type="component" value="Unassembled WGS sequence"/>
</dbReference>
<organism evidence="1 2">
    <name type="scientific">Lipomyces kononenkoae</name>
    <name type="common">Yeast</name>
    <dbReference type="NCBI Taxonomy" id="34357"/>
    <lineage>
        <taxon>Eukaryota</taxon>
        <taxon>Fungi</taxon>
        <taxon>Dikarya</taxon>
        <taxon>Ascomycota</taxon>
        <taxon>Saccharomycotina</taxon>
        <taxon>Lipomycetes</taxon>
        <taxon>Lipomycetales</taxon>
        <taxon>Lipomycetaceae</taxon>
        <taxon>Lipomyces</taxon>
    </lineage>
</organism>
<name>A0ACC3T6D5_LIPKO</name>
<evidence type="ECO:0000313" key="1">
    <source>
        <dbReference type="EMBL" id="KAK9239521.1"/>
    </source>
</evidence>
<protein>
    <submittedName>
        <fullName evidence="1">Uncharacterized protein</fullName>
    </submittedName>
</protein>
<keyword evidence="2" id="KW-1185">Reference proteome</keyword>